<dbReference type="OrthoDB" id="8773442at2"/>
<dbReference type="InterPro" id="IPR001173">
    <property type="entry name" value="Glyco_trans_2-like"/>
</dbReference>
<evidence type="ECO:0000256" key="7">
    <source>
        <dbReference type="ARBA" id="ARBA00040894"/>
    </source>
</evidence>
<evidence type="ECO:0000256" key="8">
    <source>
        <dbReference type="ARBA" id="ARBA00048689"/>
    </source>
</evidence>
<dbReference type="Pfam" id="PF00535">
    <property type="entry name" value="Glycos_transf_2"/>
    <property type="match status" value="1"/>
</dbReference>
<evidence type="ECO:0000256" key="5">
    <source>
        <dbReference type="ARBA" id="ARBA00022842"/>
    </source>
</evidence>
<dbReference type="Gene3D" id="3.90.550.10">
    <property type="entry name" value="Spore Coat Polysaccharide Biosynthesis Protein SpsA, Chain A"/>
    <property type="match status" value="1"/>
</dbReference>
<comment type="caution">
    <text evidence="11">The sequence shown here is derived from an EMBL/GenBank/DDBJ whole genome shotgun (WGS) entry which is preliminary data.</text>
</comment>
<keyword evidence="4 11" id="KW-0808">Transferase</keyword>
<gene>
    <name evidence="11" type="ORF">CLPU_5c01620</name>
</gene>
<organism evidence="11 12">
    <name type="scientific">Gottschalkia purinilytica</name>
    <name type="common">Clostridium purinilyticum</name>
    <dbReference type="NCBI Taxonomy" id="1503"/>
    <lineage>
        <taxon>Bacteria</taxon>
        <taxon>Bacillati</taxon>
        <taxon>Bacillota</taxon>
        <taxon>Tissierellia</taxon>
        <taxon>Tissierellales</taxon>
        <taxon>Gottschalkiaceae</taxon>
        <taxon>Gottschalkia</taxon>
    </lineage>
</organism>
<dbReference type="PANTHER" id="PTHR48090:SF10">
    <property type="entry name" value="GLUCOSYL-3-PHOSPHOGLYCERATE SYNTHASE"/>
    <property type="match status" value="1"/>
</dbReference>
<evidence type="ECO:0000256" key="4">
    <source>
        <dbReference type="ARBA" id="ARBA00022679"/>
    </source>
</evidence>
<dbReference type="CDD" id="cd04179">
    <property type="entry name" value="DPM_DPG-synthase_like"/>
    <property type="match status" value="1"/>
</dbReference>
<comment type="catalytic activity">
    <reaction evidence="9">
        <text>an NDP-alpha-D-glucose + (2R)-3-phosphoglycerate = (2R)-2-O-(alpha-D-glucopyranosyl)-3-phospho-glycerate + a ribonucleoside 5'-diphosphate + H(+)</text>
        <dbReference type="Rhea" id="RHEA:47244"/>
        <dbReference type="ChEBI" id="CHEBI:15378"/>
        <dbReference type="ChEBI" id="CHEBI:57930"/>
        <dbReference type="ChEBI" id="CHEBI:58272"/>
        <dbReference type="ChEBI" id="CHEBI:62600"/>
        <dbReference type="ChEBI" id="CHEBI:76533"/>
        <dbReference type="EC" id="2.4.1.266"/>
    </reaction>
    <physiologicalReaction direction="left-to-right" evidence="9">
        <dbReference type="Rhea" id="RHEA:47245"/>
    </physiologicalReaction>
</comment>
<dbReference type="Proteomes" id="UP000037267">
    <property type="component" value="Unassembled WGS sequence"/>
</dbReference>
<dbReference type="PANTHER" id="PTHR48090">
    <property type="entry name" value="UNDECAPRENYL-PHOSPHATE 4-DEOXY-4-FORMAMIDO-L-ARABINOSE TRANSFERASE-RELATED"/>
    <property type="match status" value="1"/>
</dbReference>
<keyword evidence="3" id="KW-0328">Glycosyltransferase</keyword>
<reference evidence="12" key="1">
    <citation type="submission" date="2015-07" db="EMBL/GenBank/DDBJ databases">
        <title>Draft genome sequence of the purine-degrading Gottschalkia purinilyticum DSM 1384 (formerly Clostridium purinilyticum).</title>
        <authorList>
            <person name="Poehlein A."/>
            <person name="Schiel-Bengelsdorf B."/>
            <person name="Bengelsdorf F.R."/>
            <person name="Daniel R."/>
            <person name="Duerre P."/>
        </authorList>
    </citation>
    <scope>NUCLEOTIDE SEQUENCE [LARGE SCALE GENOMIC DNA]</scope>
    <source>
        <strain evidence="12">DSM 1384</strain>
    </source>
</reference>
<keyword evidence="5" id="KW-0460">Magnesium</keyword>
<keyword evidence="12" id="KW-1185">Reference proteome</keyword>
<evidence type="ECO:0000256" key="1">
    <source>
        <dbReference type="ARBA" id="ARBA00001946"/>
    </source>
</evidence>
<comment type="cofactor">
    <cofactor evidence="1">
        <name>Mg(2+)</name>
        <dbReference type="ChEBI" id="CHEBI:18420"/>
    </cofactor>
</comment>
<evidence type="ECO:0000256" key="3">
    <source>
        <dbReference type="ARBA" id="ARBA00022676"/>
    </source>
</evidence>
<sequence length="211" mass="23816">MHSITAIIPAYNEEKTIGNVISVVKEVDLIDNIIVVSDGSEDKTAEIAKLYHIDVIELKDNVGKGGALKRGLENCNSETLLFLDADLIGLKVEHIVNLITPVINNEVDMTIGLFNNGRFATDLAQKVTPYLSGQRAVKRYVIENISHIDITRYGVEAALTKYVKENNIRTKDICLENLTHMMKEEKFGVFKGFTERIKMYWDVVKTFKILK</sequence>
<evidence type="ECO:0000313" key="11">
    <source>
        <dbReference type="EMBL" id="KNF08855.1"/>
    </source>
</evidence>
<protein>
    <recommendedName>
        <fullName evidence="7">Glucosyl-3-phosphoglycerate synthase</fullName>
        <ecNumber evidence="6">2.4.1.266</ecNumber>
    </recommendedName>
</protein>
<dbReference type="EMBL" id="LGSS01000005">
    <property type="protein sequence ID" value="KNF08855.1"/>
    <property type="molecule type" value="Genomic_DNA"/>
</dbReference>
<dbReference type="InterPro" id="IPR029044">
    <property type="entry name" value="Nucleotide-diphossugar_trans"/>
</dbReference>
<proteinExistence type="inferred from homology"/>
<accession>A0A0L0WBU4</accession>
<name>A0A0L0WBU4_GOTPU</name>
<dbReference type="RefSeq" id="WP_050354951.1">
    <property type="nucleotide sequence ID" value="NZ_LGSS01000005.1"/>
</dbReference>
<dbReference type="AlphaFoldDB" id="A0A0L0WBU4"/>
<dbReference type="InterPro" id="IPR050256">
    <property type="entry name" value="Glycosyltransferase_2"/>
</dbReference>
<comment type="similarity">
    <text evidence="2">Belongs to the glycosyltransferase 2 family.</text>
</comment>
<dbReference type="GO" id="GO:0016757">
    <property type="term" value="F:glycosyltransferase activity"/>
    <property type="evidence" value="ECO:0007669"/>
    <property type="project" value="UniProtKB-KW"/>
</dbReference>
<feature type="domain" description="Glycosyltransferase 2-like" evidence="10">
    <location>
        <begin position="6"/>
        <end position="127"/>
    </location>
</feature>
<dbReference type="EC" id="2.4.1.266" evidence="6"/>
<dbReference type="STRING" id="1503.CLPU_5c01620"/>
<evidence type="ECO:0000313" key="12">
    <source>
        <dbReference type="Proteomes" id="UP000037267"/>
    </source>
</evidence>
<evidence type="ECO:0000256" key="9">
    <source>
        <dbReference type="ARBA" id="ARBA00048997"/>
    </source>
</evidence>
<evidence type="ECO:0000259" key="10">
    <source>
        <dbReference type="Pfam" id="PF00535"/>
    </source>
</evidence>
<evidence type="ECO:0000256" key="6">
    <source>
        <dbReference type="ARBA" id="ARBA00039022"/>
    </source>
</evidence>
<comment type="catalytic activity">
    <reaction evidence="8">
        <text>(2R)-3-phosphoglycerate + UDP-alpha-D-glucose = (2R)-2-O-(alpha-D-glucopyranosyl)-3-phospho-glycerate + UDP + H(+)</text>
        <dbReference type="Rhea" id="RHEA:31319"/>
        <dbReference type="ChEBI" id="CHEBI:15378"/>
        <dbReference type="ChEBI" id="CHEBI:58223"/>
        <dbReference type="ChEBI" id="CHEBI:58272"/>
        <dbReference type="ChEBI" id="CHEBI:58885"/>
        <dbReference type="ChEBI" id="CHEBI:62600"/>
        <dbReference type="EC" id="2.4.1.266"/>
    </reaction>
    <physiologicalReaction direction="left-to-right" evidence="8">
        <dbReference type="Rhea" id="RHEA:31320"/>
    </physiologicalReaction>
</comment>
<evidence type="ECO:0000256" key="2">
    <source>
        <dbReference type="ARBA" id="ARBA00006739"/>
    </source>
</evidence>
<dbReference type="SUPFAM" id="SSF53448">
    <property type="entry name" value="Nucleotide-diphospho-sugar transferases"/>
    <property type="match status" value="1"/>
</dbReference>